<proteinExistence type="predicted"/>
<comment type="caution">
    <text evidence="1">The sequence shown here is derived from an EMBL/GenBank/DDBJ whole genome shotgun (WGS) entry which is preliminary data.</text>
</comment>
<dbReference type="Proteomes" id="UP000024635">
    <property type="component" value="Unassembled WGS sequence"/>
</dbReference>
<evidence type="ECO:0000313" key="1">
    <source>
        <dbReference type="EMBL" id="EYC46062.1"/>
    </source>
</evidence>
<dbReference type="EMBL" id="JARK01000009">
    <property type="protein sequence ID" value="EYC46062.1"/>
    <property type="molecule type" value="Genomic_DNA"/>
</dbReference>
<keyword evidence="2" id="KW-1185">Reference proteome</keyword>
<organism evidence="1 2">
    <name type="scientific">Ancylostoma ceylanicum</name>
    <dbReference type="NCBI Taxonomy" id="53326"/>
    <lineage>
        <taxon>Eukaryota</taxon>
        <taxon>Metazoa</taxon>
        <taxon>Ecdysozoa</taxon>
        <taxon>Nematoda</taxon>
        <taxon>Chromadorea</taxon>
        <taxon>Rhabditida</taxon>
        <taxon>Rhabditina</taxon>
        <taxon>Rhabditomorpha</taxon>
        <taxon>Strongyloidea</taxon>
        <taxon>Ancylostomatidae</taxon>
        <taxon>Ancylostomatinae</taxon>
        <taxon>Ancylostoma</taxon>
    </lineage>
</organism>
<dbReference type="AlphaFoldDB" id="A0A016X3H2"/>
<accession>A0A016X3H2</accession>
<reference evidence="2" key="1">
    <citation type="journal article" date="2015" name="Nat. Genet.">
        <title>The genome and transcriptome of the zoonotic hookworm Ancylostoma ceylanicum identify infection-specific gene families.</title>
        <authorList>
            <person name="Schwarz E.M."/>
            <person name="Hu Y."/>
            <person name="Antoshechkin I."/>
            <person name="Miller M.M."/>
            <person name="Sternberg P.W."/>
            <person name="Aroian R.V."/>
        </authorList>
    </citation>
    <scope>NUCLEOTIDE SEQUENCE</scope>
    <source>
        <strain evidence="2">HY135</strain>
    </source>
</reference>
<name>A0A016X3H2_9BILA</name>
<gene>
    <name evidence="1" type="primary">Acey_s0409.g937</name>
    <name evidence="1" type="ORF">Y032_0409g937</name>
</gene>
<evidence type="ECO:0000313" key="2">
    <source>
        <dbReference type="Proteomes" id="UP000024635"/>
    </source>
</evidence>
<sequence>MYINVYVNVMTFASPALDHDVKRGAIILAMLNSLLPKIPQGDWCCTGVVVQRLPIRHSRRSGRRRSRVEAVLHTSFSLDFSCNGVRVSWKKI</sequence>
<protein>
    <submittedName>
        <fullName evidence="1">Uncharacterized protein</fullName>
    </submittedName>
</protein>